<protein>
    <submittedName>
        <fullName evidence="1">Uncharacterized protein</fullName>
    </submittedName>
</protein>
<reference evidence="1" key="1">
    <citation type="submission" date="2023-05" db="EMBL/GenBank/DDBJ databases">
        <title>Nepenthes gracilis genome sequencing.</title>
        <authorList>
            <person name="Fukushima K."/>
        </authorList>
    </citation>
    <scope>NUCLEOTIDE SEQUENCE</scope>
    <source>
        <strain evidence="1">SING2019-196</strain>
    </source>
</reference>
<proteinExistence type="predicted"/>
<dbReference type="EMBL" id="BSYO01000004">
    <property type="protein sequence ID" value="GMH03606.1"/>
    <property type="molecule type" value="Genomic_DNA"/>
</dbReference>
<dbReference type="Proteomes" id="UP001279734">
    <property type="component" value="Unassembled WGS sequence"/>
</dbReference>
<evidence type="ECO:0000313" key="2">
    <source>
        <dbReference type="Proteomes" id="UP001279734"/>
    </source>
</evidence>
<organism evidence="1 2">
    <name type="scientific">Nepenthes gracilis</name>
    <name type="common">Slender pitcher plant</name>
    <dbReference type="NCBI Taxonomy" id="150966"/>
    <lineage>
        <taxon>Eukaryota</taxon>
        <taxon>Viridiplantae</taxon>
        <taxon>Streptophyta</taxon>
        <taxon>Embryophyta</taxon>
        <taxon>Tracheophyta</taxon>
        <taxon>Spermatophyta</taxon>
        <taxon>Magnoliopsida</taxon>
        <taxon>eudicotyledons</taxon>
        <taxon>Gunneridae</taxon>
        <taxon>Pentapetalae</taxon>
        <taxon>Caryophyllales</taxon>
        <taxon>Nepenthaceae</taxon>
        <taxon>Nepenthes</taxon>
    </lineage>
</organism>
<sequence>MLSSPAASAALHINSTLHVTGNLLLCVAAACFGKLLRLRVAIKTEGFSFSRWKRPSRVPMGRAFCRAPQLSVQGTWFIERFFLYHDTVAPSTCYRIRSTWREAGIFPVAVDLEIHGFTAIVAGGGSVVGGVDENGCSGVDIKVFEYPVAPLMEEEVGESVEGLLLVERRLGGILGRLDLHKEAVEKLPVAGVVSIGREGGGGNGNRGDICGGGGEGSGSNLGGVLLGEEEKAAEVVAGAGEQWWWYLGRRRRL</sequence>
<comment type="caution">
    <text evidence="1">The sequence shown here is derived from an EMBL/GenBank/DDBJ whole genome shotgun (WGS) entry which is preliminary data.</text>
</comment>
<gene>
    <name evidence="1" type="ORF">Nepgr_005445</name>
</gene>
<keyword evidence="2" id="KW-1185">Reference proteome</keyword>
<dbReference type="AlphaFoldDB" id="A0AAD3S3I7"/>
<evidence type="ECO:0000313" key="1">
    <source>
        <dbReference type="EMBL" id="GMH03606.1"/>
    </source>
</evidence>
<name>A0AAD3S3I7_NEPGR</name>
<accession>A0AAD3S3I7</accession>